<dbReference type="PANTHER" id="PTHR22726:SF1">
    <property type="entry name" value="METALLOENDOPEPTIDASE OMA1, MITOCHONDRIAL"/>
    <property type="match status" value="1"/>
</dbReference>
<keyword evidence="9" id="KW-1185">Reference proteome</keyword>
<dbReference type="InterPro" id="IPR051156">
    <property type="entry name" value="Mito/Outer_Membr_Metalloprot"/>
</dbReference>
<sequence length="493" mass="50790">MASQCTAQAAAAAAASLLTGALPRCSGAAFASATTATAAAASTAVQQGYMAAGLWAGLRQGVVAGWRTGLPLGGAARGAAAGAWRGAAAGAAEAALQRRAASTVVPAGLAAAGARPALRRLGGALAAAAEVAGGGGVRGLAAAGARLGGSGSGGGAGMGFVVRTMWQDSRGYQHFEGRGYNWLRPSPRAMYGVGAAVVGIGAYYLYCMETVPYTGRRHSIMLVSSANEKWMGKAVFEEQKALAASEGRLLPDSAPDAVRVRRLGSAIAAVASDGGGGGYSEHMKGLQWEFAVIDNPTPNAFVVPGGKVVVFTGLLRLLGHSDDELAAVMAHEVGHILARHTAERMSTLNVWTLANMIMRLTLGFGLPNVAMYMGIFLPYSRLAEHEADLIGLRLMARACFDPSAAPLMLAKLNRAEKEMSKRGFAPPIPAFLRTHPLTEDRVALVQKQMQAAVETYMQSGCASRRSGWDRGAGGFHRGFAGGAGFGDEGIRFG</sequence>
<dbReference type="AlphaFoldDB" id="A0A835XW25"/>
<dbReference type="GO" id="GO:0046872">
    <property type="term" value="F:metal ion binding"/>
    <property type="evidence" value="ECO:0007669"/>
    <property type="project" value="UniProtKB-KW"/>
</dbReference>
<evidence type="ECO:0000259" key="7">
    <source>
        <dbReference type="Pfam" id="PF01435"/>
    </source>
</evidence>
<dbReference type="GO" id="GO:0051603">
    <property type="term" value="P:proteolysis involved in protein catabolic process"/>
    <property type="evidence" value="ECO:0007669"/>
    <property type="project" value="TreeGrafter"/>
</dbReference>
<comment type="cofactor">
    <cofactor evidence="1">
        <name>Zn(2+)</name>
        <dbReference type="ChEBI" id="CHEBI:29105"/>
    </cofactor>
</comment>
<organism evidence="8 9">
    <name type="scientific">Edaphochlamys debaryana</name>
    <dbReference type="NCBI Taxonomy" id="47281"/>
    <lineage>
        <taxon>Eukaryota</taxon>
        <taxon>Viridiplantae</taxon>
        <taxon>Chlorophyta</taxon>
        <taxon>core chlorophytes</taxon>
        <taxon>Chlorophyceae</taxon>
        <taxon>CS clade</taxon>
        <taxon>Chlamydomonadales</taxon>
        <taxon>Chlamydomonadales incertae sedis</taxon>
        <taxon>Edaphochlamys</taxon>
    </lineage>
</organism>
<keyword evidence="2" id="KW-0645">Protease</keyword>
<evidence type="ECO:0000256" key="5">
    <source>
        <dbReference type="ARBA" id="ARBA00022833"/>
    </source>
</evidence>
<evidence type="ECO:0000256" key="1">
    <source>
        <dbReference type="ARBA" id="ARBA00001947"/>
    </source>
</evidence>
<dbReference type="Gene3D" id="3.30.2010.10">
    <property type="entry name" value="Metalloproteases ('zincins'), catalytic domain"/>
    <property type="match status" value="1"/>
</dbReference>
<dbReference type="GO" id="GO:0016020">
    <property type="term" value="C:membrane"/>
    <property type="evidence" value="ECO:0007669"/>
    <property type="project" value="TreeGrafter"/>
</dbReference>
<evidence type="ECO:0000256" key="2">
    <source>
        <dbReference type="ARBA" id="ARBA00022670"/>
    </source>
</evidence>
<keyword evidence="4" id="KW-0378">Hydrolase</keyword>
<evidence type="ECO:0000313" key="8">
    <source>
        <dbReference type="EMBL" id="KAG2490672.1"/>
    </source>
</evidence>
<name>A0A835XW25_9CHLO</name>
<evidence type="ECO:0000256" key="6">
    <source>
        <dbReference type="ARBA" id="ARBA00023049"/>
    </source>
</evidence>
<keyword evidence="5" id="KW-0862">Zinc</keyword>
<feature type="domain" description="Peptidase M48" evidence="7">
    <location>
        <begin position="282"/>
        <end position="446"/>
    </location>
</feature>
<evidence type="ECO:0000256" key="4">
    <source>
        <dbReference type="ARBA" id="ARBA00022801"/>
    </source>
</evidence>
<gene>
    <name evidence="8" type="ORF">HYH03_010841</name>
</gene>
<dbReference type="PANTHER" id="PTHR22726">
    <property type="entry name" value="METALLOENDOPEPTIDASE OMA1"/>
    <property type="match status" value="1"/>
</dbReference>
<dbReference type="CDD" id="cd07331">
    <property type="entry name" value="M48C_Oma1_like"/>
    <property type="match status" value="1"/>
</dbReference>
<protein>
    <recommendedName>
        <fullName evidence="7">Peptidase M48 domain-containing protein</fullName>
    </recommendedName>
</protein>
<comment type="caution">
    <text evidence="8">The sequence shown here is derived from an EMBL/GenBank/DDBJ whole genome shotgun (WGS) entry which is preliminary data.</text>
</comment>
<keyword evidence="6" id="KW-0482">Metalloprotease</keyword>
<dbReference type="OrthoDB" id="7464992at2759"/>
<dbReference type="Proteomes" id="UP000612055">
    <property type="component" value="Unassembled WGS sequence"/>
</dbReference>
<proteinExistence type="predicted"/>
<reference evidence="8" key="1">
    <citation type="journal article" date="2020" name="bioRxiv">
        <title>Comparative genomics of Chlamydomonas.</title>
        <authorList>
            <person name="Craig R.J."/>
            <person name="Hasan A.R."/>
            <person name="Ness R.W."/>
            <person name="Keightley P.D."/>
        </authorList>
    </citation>
    <scope>NUCLEOTIDE SEQUENCE</scope>
    <source>
        <strain evidence="8">CCAP 11/70</strain>
    </source>
</reference>
<keyword evidence="3" id="KW-0479">Metal-binding</keyword>
<evidence type="ECO:0000256" key="3">
    <source>
        <dbReference type="ARBA" id="ARBA00022723"/>
    </source>
</evidence>
<dbReference type="EMBL" id="JAEHOE010000059">
    <property type="protein sequence ID" value="KAG2490672.1"/>
    <property type="molecule type" value="Genomic_DNA"/>
</dbReference>
<dbReference type="Pfam" id="PF01435">
    <property type="entry name" value="Peptidase_M48"/>
    <property type="match status" value="1"/>
</dbReference>
<dbReference type="GO" id="GO:0004222">
    <property type="term" value="F:metalloendopeptidase activity"/>
    <property type="evidence" value="ECO:0007669"/>
    <property type="project" value="InterPro"/>
</dbReference>
<dbReference type="InterPro" id="IPR001915">
    <property type="entry name" value="Peptidase_M48"/>
</dbReference>
<evidence type="ECO:0000313" key="9">
    <source>
        <dbReference type="Proteomes" id="UP000612055"/>
    </source>
</evidence>
<accession>A0A835XW25</accession>